<protein>
    <submittedName>
        <fullName evidence="1">Uncharacterized protein</fullName>
    </submittedName>
</protein>
<sequence length="550" mass="61279">MIDTVNFTTYAGSLPFIKISATILALYVLWKIIFPNTTKLPTGLPIVGAKAGDWFPFWQATWRNSLNIHDTILEAYKNYGNEAAILPVAGPGGQTFVLLPASETKHVTEQPDSVLNLRDVIVQGLMYEYTLSNKYLITNPAHKKLITSTLTNQVGNLLPALADETKHAFAQGWGLDTESFRDVTIWDSMGDIVTSATNRALVGLPFCRDEAFLNAGLGFARAVPLSQLFLSFVWKPLRPVLAPLLTLPCRFYEGRFTAVLRSEIEERLRHAANSIEASTNDTTEANCKNDFLQWCIAQALESHDPPMRQTATLAGRILLTNLVSIHTSSLTITNLMLDLVSSPPEIVEEIRSEIETVLKDCGGNWTKLAFAKMEKLDSVFRESARLSTLVAIGLRRRVVAKEGFTTSTGVHIPCGAFCAVHNLGVVHDPMVYTDADTFKPFRFVGMRRNIQSDNRNHDHVQRARLTFTATTNDYLAFGNGRQSCPGRFFAAAELKLMVAYALMYYDLEHLDSRPKDRWIGILRVPSATASIRVRRRKSSIGDEIHSNKTV</sequence>
<dbReference type="EMBL" id="JANAKD010000042">
    <property type="protein sequence ID" value="KAJ3498611.1"/>
    <property type="molecule type" value="Genomic_DNA"/>
</dbReference>
<dbReference type="Proteomes" id="UP001148737">
    <property type="component" value="Unassembled WGS sequence"/>
</dbReference>
<organism evidence="1 2">
    <name type="scientific">Lecanicillium saksenae</name>
    <dbReference type="NCBI Taxonomy" id="468837"/>
    <lineage>
        <taxon>Eukaryota</taxon>
        <taxon>Fungi</taxon>
        <taxon>Dikarya</taxon>
        <taxon>Ascomycota</taxon>
        <taxon>Pezizomycotina</taxon>
        <taxon>Sordariomycetes</taxon>
        <taxon>Hypocreomycetidae</taxon>
        <taxon>Hypocreales</taxon>
        <taxon>Cordycipitaceae</taxon>
        <taxon>Lecanicillium</taxon>
    </lineage>
</organism>
<name>A0ACC1R6Y6_9HYPO</name>
<proteinExistence type="predicted"/>
<gene>
    <name evidence="1" type="ORF">NLG97_g987</name>
</gene>
<evidence type="ECO:0000313" key="2">
    <source>
        <dbReference type="Proteomes" id="UP001148737"/>
    </source>
</evidence>
<reference evidence="1" key="1">
    <citation type="submission" date="2022-07" db="EMBL/GenBank/DDBJ databases">
        <title>Genome Sequence of Lecanicillium saksenae.</title>
        <authorList>
            <person name="Buettner E."/>
        </authorList>
    </citation>
    <scope>NUCLEOTIDE SEQUENCE</scope>
    <source>
        <strain evidence="1">VT-O1</strain>
    </source>
</reference>
<comment type="caution">
    <text evidence="1">The sequence shown here is derived from an EMBL/GenBank/DDBJ whole genome shotgun (WGS) entry which is preliminary data.</text>
</comment>
<evidence type="ECO:0000313" key="1">
    <source>
        <dbReference type="EMBL" id="KAJ3498611.1"/>
    </source>
</evidence>
<accession>A0ACC1R6Y6</accession>
<keyword evidence="2" id="KW-1185">Reference proteome</keyword>